<accession>A0A1I7DPS0</accession>
<evidence type="ECO:0000313" key="2">
    <source>
        <dbReference type="Proteomes" id="UP000199673"/>
    </source>
</evidence>
<keyword evidence="2" id="KW-1185">Reference proteome</keyword>
<dbReference type="RefSeq" id="WP_091697088.1">
    <property type="nucleotide sequence ID" value="NZ_FPBF01000007.1"/>
</dbReference>
<reference evidence="2" key="1">
    <citation type="submission" date="2016-10" db="EMBL/GenBank/DDBJ databases">
        <authorList>
            <person name="Varghese N."/>
            <person name="Submissions S."/>
        </authorList>
    </citation>
    <scope>NUCLEOTIDE SEQUENCE [LARGE SCALE GENOMIC DNA]</scope>
    <source>
        <strain evidence="2">DSM 23445</strain>
    </source>
</reference>
<dbReference type="Proteomes" id="UP000199673">
    <property type="component" value="Unassembled WGS sequence"/>
</dbReference>
<gene>
    <name evidence="1" type="ORF">SAMN04489724_4262</name>
</gene>
<organism evidence="1 2">
    <name type="scientific">Algoriphagus locisalis</name>
    <dbReference type="NCBI Taxonomy" id="305507"/>
    <lineage>
        <taxon>Bacteria</taxon>
        <taxon>Pseudomonadati</taxon>
        <taxon>Bacteroidota</taxon>
        <taxon>Cytophagia</taxon>
        <taxon>Cytophagales</taxon>
        <taxon>Cyclobacteriaceae</taxon>
        <taxon>Algoriphagus</taxon>
    </lineage>
</organism>
<protein>
    <submittedName>
        <fullName evidence="1">Uncharacterized protein</fullName>
    </submittedName>
</protein>
<dbReference type="OrthoDB" id="825722at2"/>
<evidence type="ECO:0000313" key="1">
    <source>
        <dbReference type="EMBL" id="SFU13701.1"/>
    </source>
</evidence>
<name>A0A1I7DPS0_9BACT</name>
<sequence length="162" mass="18976">MGFIEKVESLLEFKFGEFPGPDDLPSDLEFNMKHFEEIPSYSKELSDPLCGLFTILKVRKSMMLTLTSFILPTFSNDKMVFLGSLIENLAEIYGADEKLMLYLLDEEKEKILLGDWAGRYWEFDERYCQMNVSVSLDKEGSLSLSFYKFWHPWCEIEDDDDE</sequence>
<dbReference type="AlphaFoldDB" id="A0A1I7DPS0"/>
<dbReference type="EMBL" id="FPBF01000007">
    <property type="protein sequence ID" value="SFU13701.1"/>
    <property type="molecule type" value="Genomic_DNA"/>
</dbReference>
<proteinExistence type="predicted"/>